<dbReference type="SUPFAM" id="SSF55486">
    <property type="entry name" value="Metalloproteases ('zincins'), catalytic domain"/>
    <property type="match status" value="1"/>
</dbReference>
<dbReference type="PANTHER" id="PTHR10127">
    <property type="entry name" value="DISCOIDIN, CUB, EGF, LAMININ , AND ZINC METALLOPROTEASE DOMAIN CONTAINING"/>
    <property type="match status" value="1"/>
</dbReference>
<dbReference type="SMART" id="SM00235">
    <property type="entry name" value="ZnMc"/>
    <property type="match status" value="1"/>
</dbReference>
<proteinExistence type="predicted"/>
<keyword evidence="2 6" id="KW-0479">Metal-binding</keyword>
<evidence type="ECO:0000259" key="9">
    <source>
        <dbReference type="PROSITE" id="PS51864"/>
    </source>
</evidence>
<dbReference type="PROSITE" id="PS51864">
    <property type="entry name" value="ASTACIN"/>
    <property type="match status" value="1"/>
</dbReference>
<dbReference type="Proteomes" id="UP000594262">
    <property type="component" value="Unplaced"/>
</dbReference>
<dbReference type="EnsemblMetazoa" id="CLYHEMT023432.1">
    <property type="protein sequence ID" value="CLYHEMP023432.1"/>
    <property type="gene ID" value="CLYHEMG023432"/>
</dbReference>
<comment type="caution">
    <text evidence="6">Lacks conserved residue(s) required for the propagation of feature annotation.</text>
</comment>
<keyword evidence="4 6" id="KW-0862">Zinc</keyword>
<dbReference type="EC" id="3.4.24.-" evidence="7"/>
<dbReference type="GeneID" id="136808294"/>
<feature type="compositionally biased region" description="Low complexity" evidence="8">
    <location>
        <begin position="324"/>
        <end position="367"/>
    </location>
</feature>
<evidence type="ECO:0000256" key="6">
    <source>
        <dbReference type="PROSITE-ProRule" id="PRU01211"/>
    </source>
</evidence>
<keyword evidence="7" id="KW-0732">Signal</keyword>
<keyword evidence="1 6" id="KW-0645">Protease</keyword>
<reference evidence="10" key="1">
    <citation type="submission" date="2021-01" db="UniProtKB">
        <authorList>
            <consortium name="EnsemblMetazoa"/>
        </authorList>
    </citation>
    <scope>IDENTIFICATION</scope>
</reference>
<feature type="binding site" evidence="6">
    <location>
        <position position="210"/>
    </location>
    <ligand>
        <name>Zn(2+)</name>
        <dbReference type="ChEBI" id="CHEBI:29105"/>
        <note>catalytic</note>
    </ligand>
</feature>
<keyword evidence="11" id="KW-1185">Reference proteome</keyword>
<dbReference type="GO" id="GO:0008270">
    <property type="term" value="F:zinc ion binding"/>
    <property type="evidence" value="ECO:0007669"/>
    <property type="project" value="UniProtKB-UniRule"/>
</dbReference>
<sequence length="416" mass="47386">MKLIFLAVSLIVVTLDALPKHGVFRPPTEIEVNEKFYHRHGDIERIQHNDVSNFKRLAKKLKHIIGETKVLKRVLDSRKKFGHLKSVADVNYHRYGRKNDIIESENRKRNSVKINLWNPTQPGEKLVIPYSFRSDYPNRLRPYVEKAIKSMNQHLRCGYDVWVPYSNQAHRVEFIKDGGCYSLLGKDTSEGNKQPISIDDGCEAKHIVLHEMMHAMGFYHEQNRFDRDQFIKINWNNIQDGMASQFDKASNNNIFQTSVPYDYMSVMHYSLSSFSKNGQNTMTILKNAQSAKLTAQDLRILGDVPDLSAEDLQEVRAYFNCNSAGGRTTARPAPRTTARPAPRTTRRPATNRPRTTRGTTETGGEATWSWVSDGSTESYGTDATESYGTESYGTEATEIYGTEATDIYGTEGTEFY</sequence>
<feature type="active site" evidence="6">
    <location>
        <position position="211"/>
    </location>
</feature>
<feature type="disulfide bond" evidence="6">
    <location>
        <begin position="180"/>
        <end position="202"/>
    </location>
</feature>
<dbReference type="OrthoDB" id="291007at2759"/>
<dbReference type="InterPro" id="IPR034035">
    <property type="entry name" value="Astacin-like_dom"/>
</dbReference>
<evidence type="ECO:0000256" key="3">
    <source>
        <dbReference type="ARBA" id="ARBA00022801"/>
    </source>
</evidence>
<feature type="binding site" evidence="6">
    <location>
        <position position="214"/>
    </location>
    <ligand>
        <name>Zn(2+)</name>
        <dbReference type="ChEBI" id="CHEBI:29105"/>
        <note>catalytic</note>
    </ligand>
</feature>
<dbReference type="GO" id="GO:0004222">
    <property type="term" value="F:metalloendopeptidase activity"/>
    <property type="evidence" value="ECO:0007669"/>
    <property type="project" value="UniProtKB-UniRule"/>
</dbReference>
<feature type="compositionally biased region" description="Polar residues" evidence="8">
    <location>
        <begin position="369"/>
        <end position="389"/>
    </location>
</feature>
<accession>A0A7M5XHH5</accession>
<evidence type="ECO:0000256" key="2">
    <source>
        <dbReference type="ARBA" id="ARBA00022723"/>
    </source>
</evidence>
<comment type="cofactor">
    <cofactor evidence="6 7">
        <name>Zn(2+)</name>
        <dbReference type="ChEBI" id="CHEBI:29105"/>
    </cofactor>
    <text evidence="6 7">Binds 1 zinc ion per subunit.</text>
</comment>
<evidence type="ECO:0000313" key="11">
    <source>
        <dbReference type="Proteomes" id="UP000594262"/>
    </source>
</evidence>
<evidence type="ECO:0000256" key="5">
    <source>
        <dbReference type="ARBA" id="ARBA00023049"/>
    </source>
</evidence>
<evidence type="ECO:0000256" key="4">
    <source>
        <dbReference type="ARBA" id="ARBA00022833"/>
    </source>
</evidence>
<dbReference type="AlphaFoldDB" id="A0A7M5XHH5"/>
<evidence type="ECO:0000256" key="1">
    <source>
        <dbReference type="ARBA" id="ARBA00022670"/>
    </source>
</evidence>
<evidence type="ECO:0000256" key="7">
    <source>
        <dbReference type="RuleBase" id="RU361183"/>
    </source>
</evidence>
<name>A0A7M5XHH5_9CNID</name>
<keyword evidence="5 6" id="KW-0482">Metalloprotease</keyword>
<dbReference type="RefSeq" id="XP_066920932.1">
    <property type="nucleotide sequence ID" value="XM_067064831.1"/>
</dbReference>
<feature type="region of interest" description="Disordered" evidence="8">
    <location>
        <begin position="323"/>
        <end position="389"/>
    </location>
</feature>
<feature type="chain" id="PRO_5029939949" description="Metalloendopeptidase" evidence="7">
    <location>
        <begin position="18"/>
        <end position="416"/>
    </location>
</feature>
<evidence type="ECO:0000256" key="8">
    <source>
        <dbReference type="SAM" id="MobiDB-lite"/>
    </source>
</evidence>
<protein>
    <recommendedName>
        <fullName evidence="7">Metalloendopeptidase</fullName>
        <ecNumber evidence="7">3.4.24.-</ecNumber>
    </recommendedName>
</protein>
<dbReference type="PANTHER" id="PTHR10127:SF780">
    <property type="entry name" value="METALLOENDOPEPTIDASE"/>
    <property type="match status" value="1"/>
</dbReference>
<dbReference type="GO" id="GO:0006508">
    <property type="term" value="P:proteolysis"/>
    <property type="evidence" value="ECO:0007669"/>
    <property type="project" value="UniProtKB-KW"/>
</dbReference>
<evidence type="ECO:0000313" key="10">
    <source>
        <dbReference type="EnsemblMetazoa" id="CLYHEMP023432.1"/>
    </source>
</evidence>
<feature type="domain" description="Peptidase M12A" evidence="9">
    <location>
        <begin position="106"/>
        <end position="322"/>
    </location>
</feature>
<feature type="binding site" evidence="6">
    <location>
        <position position="220"/>
    </location>
    <ligand>
        <name>Zn(2+)</name>
        <dbReference type="ChEBI" id="CHEBI:29105"/>
        <note>catalytic</note>
    </ligand>
</feature>
<dbReference type="PRINTS" id="PR00480">
    <property type="entry name" value="ASTACIN"/>
</dbReference>
<dbReference type="Pfam" id="PF01400">
    <property type="entry name" value="Astacin"/>
    <property type="match status" value="1"/>
</dbReference>
<dbReference type="InterPro" id="IPR001506">
    <property type="entry name" value="Peptidase_M12A"/>
</dbReference>
<dbReference type="Gene3D" id="3.40.390.10">
    <property type="entry name" value="Collagenase (Catalytic Domain)"/>
    <property type="match status" value="1"/>
</dbReference>
<keyword evidence="3 6" id="KW-0378">Hydrolase</keyword>
<keyword evidence="6" id="KW-1015">Disulfide bond</keyword>
<dbReference type="InterPro" id="IPR024079">
    <property type="entry name" value="MetalloPept_cat_dom_sf"/>
</dbReference>
<dbReference type="InterPro" id="IPR006026">
    <property type="entry name" value="Peptidase_Metallo"/>
</dbReference>
<dbReference type="CDD" id="cd04280">
    <property type="entry name" value="ZnMc_astacin_like"/>
    <property type="match status" value="1"/>
</dbReference>
<feature type="signal peptide" evidence="7">
    <location>
        <begin position="1"/>
        <end position="17"/>
    </location>
</feature>
<organism evidence="10 11">
    <name type="scientific">Clytia hemisphaerica</name>
    <dbReference type="NCBI Taxonomy" id="252671"/>
    <lineage>
        <taxon>Eukaryota</taxon>
        <taxon>Metazoa</taxon>
        <taxon>Cnidaria</taxon>
        <taxon>Hydrozoa</taxon>
        <taxon>Hydroidolina</taxon>
        <taxon>Leptothecata</taxon>
        <taxon>Obeliida</taxon>
        <taxon>Clytiidae</taxon>
        <taxon>Clytia</taxon>
    </lineage>
</organism>